<protein>
    <submittedName>
        <fullName evidence="3">Putative N-acetyltransferase YhbS</fullName>
    </submittedName>
</protein>
<feature type="region of interest" description="Disordered" evidence="1">
    <location>
        <begin position="1"/>
        <end position="33"/>
    </location>
</feature>
<dbReference type="Pfam" id="PF13444">
    <property type="entry name" value="Acetyltransf_5"/>
    <property type="match status" value="1"/>
</dbReference>
<dbReference type="Gene3D" id="3.40.630.30">
    <property type="match status" value="1"/>
</dbReference>
<evidence type="ECO:0000313" key="3">
    <source>
        <dbReference type="EMBL" id="MBB5821439.1"/>
    </source>
</evidence>
<feature type="domain" description="N-acetyltransferase" evidence="2">
    <location>
        <begin position="56"/>
        <end position="206"/>
    </location>
</feature>
<proteinExistence type="predicted"/>
<keyword evidence="3" id="KW-0808">Transferase</keyword>
<dbReference type="InterPro" id="IPR016181">
    <property type="entry name" value="Acyl_CoA_acyltransferase"/>
</dbReference>
<feature type="compositionally biased region" description="Basic and acidic residues" evidence="1">
    <location>
        <begin position="13"/>
        <end position="22"/>
    </location>
</feature>
<gene>
    <name evidence="3" type="ORF">F4562_004501</name>
</gene>
<dbReference type="GO" id="GO:0016747">
    <property type="term" value="F:acyltransferase activity, transferring groups other than amino-acyl groups"/>
    <property type="evidence" value="ECO:0007669"/>
    <property type="project" value="InterPro"/>
</dbReference>
<dbReference type="PROSITE" id="PS51186">
    <property type="entry name" value="GNAT"/>
    <property type="match status" value="1"/>
</dbReference>
<dbReference type="RefSeq" id="WP_184545770.1">
    <property type="nucleotide sequence ID" value="NZ_JACHMP010000001.1"/>
</dbReference>
<dbReference type="InterPro" id="IPR000182">
    <property type="entry name" value="GNAT_dom"/>
</dbReference>
<keyword evidence="4" id="KW-1185">Reference proteome</keyword>
<evidence type="ECO:0000313" key="4">
    <source>
        <dbReference type="Proteomes" id="UP000540685"/>
    </source>
</evidence>
<dbReference type="Proteomes" id="UP000540685">
    <property type="component" value="Unassembled WGS sequence"/>
</dbReference>
<sequence length="255" mass="28192">MPGERSGSGAERPPLEDIRLDIHPPSGGCEPFGAEPWQRELRAFRGEMIYDNGRLPRFRLASGKFDDTDEHDDHAYHMVCRAPSTEEIIASARLAPAELLEPSRVMQMDEEVATRILESEGFRRSDVLEGARWIVDPRHRGRRIGKLLVVAANVLARHLHRKMIWVGAITAAGQDATLRRLGFHEASADEYVLPLVGDNVRVLFCRPEQVLQRDPALTAHIAPAVADALARIRLPEADAPAVPSVTSEAPDDSPA</sequence>
<comment type="caution">
    <text evidence="3">The sequence shown here is derived from an EMBL/GenBank/DDBJ whole genome shotgun (WGS) entry which is preliminary data.</text>
</comment>
<accession>A0A7W9IJZ2</accession>
<organism evidence="3 4">
    <name type="scientific">Streptosporangium becharense</name>
    <dbReference type="NCBI Taxonomy" id="1816182"/>
    <lineage>
        <taxon>Bacteria</taxon>
        <taxon>Bacillati</taxon>
        <taxon>Actinomycetota</taxon>
        <taxon>Actinomycetes</taxon>
        <taxon>Streptosporangiales</taxon>
        <taxon>Streptosporangiaceae</taxon>
        <taxon>Streptosporangium</taxon>
    </lineage>
</organism>
<evidence type="ECO:0000256" key="1">
    <source>
        <dbReference type="SAM" id="MobiDB-lite"/>
    </source>
</evidence>
<reference evidence="3 4" key="1">
    <citation type="submission" date="2020-08" db="EMBL/GenBank/DDBJ databases">
        <title>Sequencing the genomes of 1000 actinobacteria strains.</title>
        <authorList>
            <person name="Klenk H.-P."/>
        </authorList>
    </citation>
    <scope>NUCLEOTIDE SEQUENCE [LARGE SCALE GENOMIC DNA]</scope>
    <source>
        <strain evidence="3 4">DSM 46887</strain>
    </source>
</reference>
<dbReference type="AlphaFoldDB" id="A0A7W9IJZ2"/>
<name>A0A7W9IJZ2_9ACTN</name>
<dbReference type="EMBL" id="JACHMP010000001">
    <property type="protein sequence ID" value="MBB5821439.1"/>
    <property type="molecule type" value="Genomic_DNA"/>
</dbReference>
<dbReference type="SUPFAM" id="SSF55729">
    <property type="entry name" value="Acyl-CoA N-acyltransferases (Nat)"/>
    <property type="match status" value="1"/>
</dbReference>
<evidence type="ECO:0000259" key="2">
    <source>
        <dbReference type="PROSITE" id="PS51186"/>
    </source>
</evidence>